<dbReference type="EMBL" id="WKFB01000170">
    <property type="protein sequence ID" value="KAF6733036.1"/>
    <property type="molecule type" value="Genomic_DNA"/>
</dbReference>
<feature type="compositionally biased region" description="Basic and acidic residues" evidence="1">
    <location>
        <begin position="121"/>
        <end position="131"/>
    </location>
</feature>
<dbReference type="Proteomes" id="UP000646548">
    <property type="component" value="Unassembled WGS sequence"/>
</dbReference>
<name>A0A834FFB1_ORYME</name>
<evidence type="ECO:0000256" key="1">
    <source>
        <dbReference type="SAM" id="MobiDB-lite"/>
    </source>
</evidence>
<gene>
    <name evidence="2" type="ORF">FQA47_007980</name>
</gene>
<dbReference type="AlphaFoldDB" id="A0A834FFB1"/>
<accession>A0A834FFB1</accession>
<reference evidence="2" key="1">
    <citation type="journal article" name="BMC Genomics">
        <title>Long-read sequencing and de novo genome assembly of marine medaka (Oryzias melastigma).</title>
        <authorList>
            <person name="Liang P."/>
            <person name="Saqib H.S.A."/>
            <person name="Ni X."/>
            <person name="Shen Y."/>
        </authorList>
    </citation>
    <scope>NUCLEOTIDE SEQUENCE</scope>
    <source>
        <strain evidence="2">Bigg-433</strain>
    </source>
</reference>
<evidence type="ECO:0000313" key="2">
    <source>
        <dbReference type="EMBL" id="KAF6733036.1"/>
    </source>
</evidence>
<organism evidence="2 3">
    <name type="scientific">Oryzias melastigma</name>
    <name type="common">Marine medaka</name>
    <dbReference type="NCBI Taxonomy" id="30732"/>
    <lineage>
        <taxon>Eukaryota</taxon>
        <taxon>Metazoa</taxon>
        <taxon>Chordata</taxon>
        <taxon>Craniata</taxon>
        <taxon>Vertebrata</taxon>
        <taxon>Euteleostomi</taxon>
        <taxon>Actinopterygii</taxon>
        <taxon>Neopterygii</taxon>
        <taxon>Teleostei</taxon>
        <taxon>Neoteleostei</taxon>
        <taxon>Acanthomorphata</taxon>
        <taxon>Ovalentaria</taxon>
        <taxon>Atherinomorphae</taxon>
        <taxon>Beloniformes</taxon>
        <taxon>Adrianichthyidae</taxon>
        <taxon>Oryziinae</taxon>
        <taxon>Oryzias</taxon>
    </lineage>
</organism>
<evidence type="ECO:0000313" key="3">
    <source>
        <dbReference type="Proteomes" id="UP000646548"/>
    </source>
</evidence>
<feature type="region of interest" description="Disordered" evidence="1">
    <location>
        <begin position="37"/>
        <end position="131"/>
    </location>
</feature>
<proteinExistence type="predicted"/>
<comment type="caution">
    <text evidence="2">The sequence shown here is derived from an EMBL/GenBank/DDBJ whole genome shotgun (WGS) entry which is preliminary data.</text>
</comment>
<protein>
    <submittedName>
        <fullName evidence="2">Uncharacterized protein</fullName>
    </submittedName>
</protein>
<sequence length="131" mass="13617">MGRSPFVTLAGRVQTSGVTSAAFVRVRFYIRRGHAPHALPHIPSLCPRYTMTPPRPAPPGAAPSHELRLRPGSRPTGSSGAAGRGCTHPGVEATSAASLRDPDRSSSGNGAHTADTGLGGEARHEPVDPQR</sequence>